<evidence type="ECO:0000313" key="3">
    <source>
        <dbReference type="Proteomes" id="UP000570595"/>
    </source>
</evidence>
<evidence type="ECO:0000313" key="1">
    <source>
        <dbReference type="EMBL" id="KAF4649188.1"/>
    </source>
</evidence>
<dbReference type="AlphaFoldDB" id="A0A7J6KVH5"/>
<organism evidence="2 4">
    <name type="scientific">Perkinsus olseni</name>
    <name type="common">Perkinsus atlanticus</name>
    <dbReference type="NCBI Taxonomy" id="32597"/>
    <lineage>
        <taxon>Eukaryota</taxon>
        <taxon>Sar</taxon>
        <taxon>Alveolata</taxon>
        <taxon>Perkinsozoa</taxon>
        <taxon>Perkinsea</taxon>
        <taxon>Perkinsida</taxon>
        <taxon>Perkinsidae</taxon>
        <taxon>Perkinsus</taxon>
    </lineage>
</organism>
<dbReference type="Proteomes" id="UP000570595">
    <property type="component" value="Unassembled WGS sequence"/>
</dbReference>
<accession>A0A7J6KVH5</accession>
<dbReference type="Proteomes" id="UP000572268">
    <property type="component" value="Unassembled WGS sequence"/>
</dbReference>
<evidence type="ECO:0000313" key="4">
    <source>
        <dbReference type="Proteomes" id="UP000572268"/>
    </source>
</evidence>
<proteinExistence type="predicted"/>
<comment type="caution">
    <text evidence="2">The sequence shown here is derived from an EMBL/GenBank/DDBJ whole genome shotgun (WGS) entry which is preliminary data.</text>
</comment>
<dbReference type="EMBL" id="JABANN010001238">
    <property type="protein sequence ID" value="KAF4650486.1"/>
    <property type="molecule type" value="Genomic_DNA"/>
</dbReference>
<sequence>MSVLDHASFSLFCRGFFPHVRFDDDVDWTDVMLVDPGTPRSRRTIYDLGDDHFVEAGTQDELPKVDFPTETSSLAVGSLHRTALRLAPELSARTCPTWYDAFTLSALRRSEVAFGDVFRWKAAHSLV</sequence>
<protein>
    <submittedName>
        <fullName evidence="2">Uncharacterized protein</fullName>
    </submittedName>
</protein>
<gene>
    <name evidence="2" type="ORF">FOL46_000943</name>
    <name evidence="1" type="ORF">FOZ61_001649</name>
</gene>
<evidence type="ECO:0000313" key="2">
    <source>
        <dbReference type="EMBL" id="KAF4650486.1"/>
    </source>
</evidence>
<name>A0A7J6KVH5_PEROL</name>
<feature type="non-terminal residue" evidence="2">
    <location>
        <position position="127"/>
    </location>
</feature>
<reference evidence="3 4" key="1">
    <citation type="submission" date="2020-04" db="EMBL/GenBank/DDBJ databases">
        <title>Perkinsus olseni comparative genomics.</title>
        <authorList>
            <person name="Bogema D.R."/>
        </authorList>
    </citation>
    <scope>NUCLEOTIDE SEQUENCE [LARGE SCALE GENOMIC DNA]</scope>
    <source>
        <strain evidence="1">ATCC PRA-179</strain>
        <strain evidence="2">ATCC PRA-31</strain>
    </source>
</reference>
<dbReference type="EMBL" id="JABAHT010001415">
    <property type="protein sequence ID" value="KAF4649188.1"/>
    <property type="molecule type" value="Genomic_DNA"/>
</dbReference>